<feature type="transmembrane region" description="Helical" evidence="6">
    <location>
        <begin position="146"/>
        <end position="165"/>
    </location>
</feature>
<keyword evidence="3 6" id="KW-0812">Transmembrane</keyword>
<accession>A0ABU1IIX1</accession>
<protein>
    <recommendedName>
        <fullName evidence="9">UDP-N-acetylmuramyl pentapeptide phosphotransferase/UDP-N-acetylglucosamine-1-phosphate transferase</fullName>
    </recommendedName>
</protein>
<evidence type="ECO:0000313" key="7">
    <source>
        <dbReference type="EMBL" id="MDR6224631.1"/>
    </source>
</evidence>
<proteinExistence type="predicted"/>
<keyword evidence="4 6" id="KW-1133">Transmembrane helix</keyword>
<feature type="transmembrane region" description="Helical" evidence="6">
    <location>
        <begin position="229"/>
        <end position="255"/>
    </location>
</feature>
<feature type="transmembrane region" description="Helical" evidence="6">
    <location>
        <begin position="45"/>
        <end position="65"/>
    </location>
</feature>
<organism evidence="7 8">
    <name type="scientific">Desmospora profundinema</name>
    <dbReference type="NCBI Taxonomy" id="1571184"/>
    <lineage>
        <taxon>Bacteria</taxon>
        <taxon>Bacillati</taxon>
        <taxon>Bacillota</taxon>
        <taxon>Bacilli</taxon>
        <taxon>Bacillales</taxon>
        <taxon>Thermoactinomycetaceae</taxon>
        <taxon>Desmospora</taxon>
    </lineage>
</organism>
<keyword evidence="5 6" id="KW-0472">Membrane</keyword>
<name>A0ABU1IIX1_9BACL</name>
<dbReference type="RefSeq" id="WP_309862114.1">
    <property type="nucleotide sequence ID" value="NZ_JAVDQG010000001.1"/>
</dbReference>
<evidence type="ECO:0000256" key="5">
    <source>
        <dbReference type="ARBA" id="ARBA00023136"/>
    </source>
</evidence>
<keyword evidence="8" id="KW-1185">Reference proteome</keyword>
<dbReference type="EMBL" id="JAVDQG010000001">
    <property type="protein sequence ID" value="MDR6224631.1"/>
    <property type="molecule type" value="Genomic_DNA"/>
</dbReference>
<evidence type="ECO:0008006" key="9">
    <source>
        <dbReference type="Google" id="ProtNLM"/>
    </source>
</evidence>
<gene>
    <name evidence="7" type="ORF">JOE21_000619</name>
</gene>
<reference evidence="7 8" key="1">
    <citation type="submission" date="2023-07" db="EMBL/GenBank/DDBJ databases">
        <title>Genomic Encyclopedia of Type Strains, Phase IV (KMG-IV): sequencing the most valuable type-strain genomes for metagenomic binning, comparative biology and taxonomic classification.</title>
        <authorList>
            <person name="Goeker M."/>
        </authorList>
    </citation>
    <scope>NUCLEOTIDE SEQUENCE [LARGE SCALE GENOMIC DNA]</scope>
    <source>
        <strain evidence="7 8">DSM 45903</strain>
    </source>
</reference>
<evidence type="ECO:0000256" key="6">
    <source>
        <dbReference type="SAM" id="Phobius"/>
    </source>
</evidence>
<comment type="caution">
    <text evidence="7">The sequence shown here is derived from an EMBL/GenBank/DDBJ whole genome shotgun (WGS) entry which is preliminary data.</text>
</comment>
<evidence type="ECO:0000256" key="3">
    <source>
        <dbReference type="ARBA" id="ARBA00022692"/>
    </source>
</evidence>
<evidence type="ECO:0000256" key="2">
    <source>
        <dbReference type="ARBA" id="ARBA00022679"/>
    </source>
</evidence>
<evidence type="ECO:0000256" key="1">
    <source>
        <dbReference type="ARBA" id="ARBA00004141"/>
    </source>
</evidence>
<dbReference type="Pfam" id="PF00953">
    <property type="entry name" value="Glycos_transf_4"/>
    <property type="match status" value="1"/>
</dbReference>
<comment type="subcellular location">
    <subcellularLocation>
        <location evidence="1">Membrane</location>
        <topology evidence="1">Multi-pass membrane protein</topology>
    </subcellularLocation>
</comment>
<dbReference type="InterPro" id="IPR000715">
    <property type="entry name" value="Glycosyl_transferase_4"/>
</dbReference>
<feature type="transmembrane region" description="Helical" evidence="6">
    <location>
        <begin position="71"/>
        <end position="95"/>
    </location>
</feature>
<keyword evidence="2" id="KW-0808">Transferase</keyword>
<sequence>MIPFLSVIILTVSLLTGMISLPYGTRFLREKGLVGTNFQGASIPTSYGGVLAFLYLLLTIFLLGMNQLLPLSLFPFTLFLAVWAASLGAVWLGWLDDTLGDHDNKGLGGHIRAWLQNRTVTTGLIKAVGGVAIAAVAAFVTSRGGWWWPLHTLFIALVTNWLNLLDLRPGRCLKFYLAAAILLGILFIDRGSTLLFLPLLGLALAAFRADLSARIMLGDSGSNLLGIQLGIWVAAVSPPVVLLFLTILLIAGHIIGETVSITRIIENSRWLSYLDRLGRDPQ</sequence>
<dbReference type="Proteomes" id="UP001185012">
    <property type="component" value="Unassembled WGS sequence"/>
</dbReference>
<evidence type="ECO:0000256" key="4">
    <source>
        <dbReference type="ARBA" id="ARBA00022989"/>
    </source>
</evidence>
<evidence type="ECO:0000313" key="8">
    <source>
        <dbReference type="Proteomes" id="UP001185012"/>
    </source>
</evidence>
<feature type="transmembrane region" description="Helical" evidence="6">
    <location>
        <begin position="120"/>
        <end position="140"/>
    </location>
</feature>
<feature type="transmembrane region" description="Helical" evidence="6">
    <location>
        <begin position="172"/>
        <end position="188"/>
    </location>
</feature>
<feature type="transmembrane region" description="Helical" evidence="6">
    <location>
        <begin position="6"/>
        <end position="24"/>
    </location>
</feature>